<evidence type="ECO:0000256" key="9">
    <source>
        <dbReference type="SAM" id="Phobius"/>
    </source>
</evidence>
<dbReference type="InterPro" id="IPR027417">
    <property type="entry name" value="P-loop_NTPase"/>
</dbReference>
<dbReference type="Gene3D" id="3.40.50.300">
    <property type="entry name" value="P-loop containing nucleotide triphosphate hydrolases"/>
    <property type="match status" value="1"/>
</dbReference>
<dbReference type="Pfam" id="PF00005">
    <property type="entry name" value="ABC_tran"/>
    <property type="match status" value="1"/>
</dbReference>
<dbReference type="PROSITE" id="PS50929">
    <property type="entry name" value="ABC_TM1F"/>
    <property type="match status" value="1"/>
</dbReference>
<evidence type="ECO:0000256" key="8">
    <source>
        <dbReference type="ARBA" id="ARBA00023136"/>
    </source>
</evidence>
<proteinExistence type="predicted"/>
<comment type="subcellular location">
    <subcellularLocation>
        <location evidence="1">Cell membrane</location>
        <topology evidence="1">Multi-pass membrane protein</topology>
    </subcellularLocation>
</comment>
<evidence type="ECO:0000259" key="10">
    <source>
        <dbReference type="PROSITE" id="PS50893"/>
    </source>
</evidence>
<feature type="transmembrane region" description="Helical" evidence="9">
    <location>
        <begin position="219"/>
        <end position="236"/>
    </location>
</feature>
<keyword evidence="8 9" id="KW-0472">Membrane</keyword>
<dbReference type="GO" id="GO:0005524">
    <property type="term" value="F:ATP binding"/>
    <property type="evidence" value="ECO:0007669"/>
    <property type="project" value="UniProtKB-KW"/>
</dbReference>
<dbReference type="InterPro" id="IPR003439">
    <property type="entry name" value="ABC_transporter-like_ATP-bd"/>
</dbReference>
<feature type="domain" description="ABC transporter" evidence="10">
    <location>
        <begin position="493"/>
        <end position="726"/>
    </location>
</feature>
<evidence type="ECO:0000256" key="6">
    <source>
        <dbReference type="ARBA" id="ARBA00022840"/>
    </source>
</evidence>
<evidence type="ECO:0000259" key="11">
    <source>
        <dbReference type="PROSITE" id="PS50929"/>
    </source>
</evidence>
<dbReference type="PROSITE" id="PS00211">
    <property type="entry name" value="ABC_TRANSPORTER_1"/>
    <property type="match status" value="1"/>
</dbReference>
<evidence type="ECO:0000256" key="1">
    <source>
        <dbReference type="ARBA" id="ARBA00004651"/>
    </source>
</evidence>
<dbReference type="Gene3D" id="1.20.1560.10">
    <property type="entry name" value="ABC transporter type 1, transmembrane domain"/>
    <property type="match status" value="1"/>
</dbReference>
<dbReference type="PANTHER" id="PTHR24221:SF654">
    <property type="entry name" value="ATP-BINDING CASSETTE SUB-FAMILY B MEMBER 6"/>
    <property type="match status" value="1"/>
</dbReference>
<name>A0A248K002_9PROT</name>
<evidence type="ECO:0000256" key="7">
    <source>
        <dbReference type="ARBA" id="ARBA00022989"/>
    </source>
</evidence>
<dbReference type="SMART" id="SM00382">
    <property type="entry name" value="AAA"/>
    <property type="match status" value="1"/>
</dbReference>
<dbReference type="RefSeq" id="WP_088874531.1">
    <property type="nucleotide sequence ID" value="NZ_CP022112.1"/>
</dbReference>
<dbReference type="FunFam" id="3.40.50.300:FF:000299">
    <property type="entry name" value="ABC transporter ATP-binding protein/permease"/>
    <property type="match status" value="1"/>
</dbReference>
<evidence type="ECO:0000256" key="2">
    <source>
        <dbReference type="ARBA" id="ARBA00022448"/>
    </source>
</evidence>
<dbReference type="PROSITE" id="PS50893">
    <property type="entry name" value="ABC_TRANSPORTER_2"/>
    <property type="match status" value="1"/>
</dbReference>
<evidence type="ECO:0000256" key="5">
    <source>
        <dbReference type="ARBA" id="ARBA00022741"/>
    </source>
</evidence>
<dbReference type="EMBL" id="CP022112">
    <property type="protein sequence ID" value="ASG24086.1"/>
    <property type="molecule type" value="Genomic_DNA"/>
</dbReference>
<feature type="domain" description="ABC transmembrane type-1" evidence="11">
    <location>
        <begin position="185"/>
        <end position="461"/>
    </location>
</feature>
<dbReference type="AlphaFoldDB" id="A0A248K002"/>
<keyword evidence="4 9" id="KW-0812">Transmembrane</keyword>
<dbReference type="NCBIfam" id="TIGR03797">
    <property type="entry name" value="NHLM_micro_ABC2"/>
    <property type="match status" value="1"/>
</dbReference>
<dbReference type="PANTHER" id="PTHR24221">
    <property type="entry name" value="ATP-BINDING CASSETTE SUB-FAMILY B"/>
    <property type="match status" value="1"/>
</dbReference>
<keyword evidence="6" id="KW-0067">ATP-binding</keyword>
<keyword evidence="5" id="KW-0547">Nucleotide-binding</keyword>
<dbReference type="GO" id="GO:0016887">
    <property type="term" value="F:ATP hydrolysis activity"/>
    <property type="evidence" value="ECO:0007669"/>
    <property type="project" value="InterPro"/>
</dbReference>
<dbReference type="InterPro" id="IPR011527">
    <property type="entry name" value="ABC1_TM_dom"/>
</dbReference>
<feature type="transmembrane region" description="Helical" evidence="9">
    <location>
        <begin position="300"/>
        <end position="317"/>
    </location>
</feature>
<keyword evidence="2" id="KW-0813">Transport</keyword>
<dbReference type="GO" id="GO:0140359">
    <property type="term" value="F:ABC-type transporter activity"/>
    <property type="evidence" value="ECO:0007669"/>
    <property type="project" value="InterPro"/>
</dbReference>
<keyword evidence="7 9" id="KW-1133">Transmembrane helix</keyword>
<dbReference type="InterPro" id="IPR022515">
    <property type="entry name" value="NHPM_micro_ABC2"/>
</dbReference>
<sequence length="729" mass="77560">MTDMPLDQRLQDKARADGRMFASSIGDLAQVLAGQAADSAVLLGTGDALVDACRQVFRAAGITPAVSAPAADDPIQRLESLARQAGAAWRVVALTGRDWWRDGAMPLLAFRKDGGPVALLPVARGDGLWLWDPAAGTRVRLDAQQAAGLETQAFVFYRPLPDERITLWDLARFALRGSGRDIARLLLLGALGGVLGLGVPVATGALINTVIPAGEPGRLGQFILLLLTATLGVSAFELTRAIALLRVDARAAIGVQAAVMQRVLRLPAPFFRTYAAGDLTQRIFGATQILHSISESAQSALTSWIFSLASFAFLFTIDWRLGLLVAVLAGIAMAAAVGINLLRLRLERRMIAVQGDLASRVFQLLTGMAKLRANGAEKRAFALWATRFAQQKTLSFGVQRLGNRLEVFNAGYVVLASLCLFAAVEAATPLSTGAFAAFNAAFSQFFAATLAMTMALTNALSAAPLYERLRPLLQAMPEPNRVQAAPRPFTGAIDISHVSFRYSADGPLILDDVSISIRPGEFVAIVGASGSGKSTLFRLLLGFERPQGGAIYYDGQDLAGLDLGAVRQQLGVVLQNGKLIPGPLSSNIIGASTRLTVDDAWEAARLAGLDQDIRAMPMGMHTVIAEGGGVISGGQKQRLMIARAIAGRPRILLFDEATSALDNATQAIVTHSVRALQATRVVIAHRLSTIIEADRIFVMDQGRLVENGSYADLIAQGGVFADLARRQMV</sequence>
<keyword evidence="13" id="KW-1185">Reference proteome</keyword>
<protein>
    <submittedName>
        <fullName evidence="12">NHLP bacteriocin export ABC transporter permease/ATPase subunit</fullName>
    </submittedName>
</protein>
<reference evidence="12 13" key="1">
    <citation type="submission" date="2017-06" db="EMBL/GenBank/DDBJ databases">
        <title>Complete genome sequence of Nitrospirillum amazonense strain CBAmC, an endophytic nitrogen-fixing and plant growth-promoting bacterium, isolated from sugarcane.</title>
        <authorList>
            <person name="Schwab S."/>
            <person name="dos Santos Teixeira K.R."/>
            <person name="Simoes Araujo J.L."/>
            <person name="Soares Vidal M."/>
            <person name="Borges de Freitas H.R."/>
            <person name="Rivello Crivelaro A.L."/>
            <person name="Bueno de Camargo Nunes A."/>
            <person name="dos Santos C.M."/>
            <person name="Palmeira da Silva Rosa D."/>
            <person name="da Silva Padilha D."/>
            <person name="da Silva E."/>
            <person name="Araujo Terra L."/>
            <person name="Soares Mendes V."/>
            <person name="Farinelli L."/>
            <person name="Magalhaes Cruz L."/>
            <person name="Baldani J.I."/>
        </authorList>
    </citation>
    <scope>NUCLEOTIDE SEQUENCE [LARGE SCALE GENOMIC DNA]</scope>
    <source>
        <strain evidence="12 13">CBAmC</strain>
    </source>
</reference>
<dbReference type="SUPFAM" id="SSF52540">
    <property type="entry name" value="P-loop containing nucleoside triphosphate hydrolases"/>
    <property type="match status" value="1"/>
</dbReference>
<keyword evidence="3" id="KW-1003">Cell membrane</keyword>
<evidence type="ECO:0000256" key="4">
    <source>
        <dbReference type="ARBA" id="ARBA00022692"/>
    </source>
</evidence>
<feature type="transmembrane region" description="Helical" evidence="9">
    <location>
        <begin position="444"/>
        <end position="466"/>
    </location>
</feature>
<dbReference type="InterPro" id="IPR039421">
    <property type="entry name" value="Type_1_exporter"/>
</dbReference>
<organism evidence="12 13">
    <name type="scientific">Nitrospirillum viridazoti CBAmc</name>
    <dbReference type="NCBI Taxonomy" id="1441467"/>
    <lineage>
        <taxon>Bacteria</taxon>
        <taxon>Pseudomonadati</taxon>
        <taxon>Pseudomonadota</taxon>
        <taxon>Alphaproteobacteria</taxon>
        <taxon>Rhodospirillales</taxon>
        <taxon>Azospirillaceae</taxon>
        <taxon>Nitrospirillum</taxon>
        <taxon>Nitrospirillum viridazoti</taxon>
    </lineage>
</organism>
<accession>A0A248K002</accession>
<dbReference type="KEGG" id="nao:Y958_24480"/>
<evidence type="ECO:0000256" key="3">
    <source>
        <dbReference type="ARBA" id="ARBA00022475"/>
    </source>
</evidence>
<dbReference type="Pfam" id="PF00664">
    <property type="entry name" value="ABC_membrane"/>
    <property type="match status" value="1"/>
</dbReference>
<gene>
    <name evidence="12" type="ORF">Y958_24480</name>
</gene>
<feature type="transmembrane region" description="Helical" evidence="9">
    <location>
        <begin position="407"/>
        <end position="424"/>
    </location>
</feature>
<dbReference type="SUPFAM" id="SSF90123">
    <property type="entry name" value="ABC transporter transmembrane region"/>
    <property type="match status" value="1"/>
</dbReference>
<feature type="transmembrane region" description="Helical" evidence="9">
    <location>
        <begin position="323"/>
        <end position="342"/>
    </location>
</feature>
<evidence type="ECO:0000313" key="13">
    <source>
        <dbReference type="Proteomes" id="UP000197153"/>
    </source>
</evidence>
<dbReference type="InterPro" id="IPR036640">
    <property type="entry name" value="ABC1_TM_sf"/>
</dbReference>
<feature type="transmembrane region" description="Helical" evidence="9">
    <location>
        <begin position="185"/>
        <end position="207"/>
    </location>
</feature>
<dbReference type="Proteomes" id="UP000197153">
    <property type="component" value="Chromosome 3"/>
</dbReference>
<dbReference type="InterPro" id="IPR017871">
    <property type="entry name" value="ABC_transporter-like_CS"/>
</dbReference>
<dbReference type="GO" id="GO:0034040">
    <property type="term" value="F:ATPase-coupled lipid transmembrane transporter activity"/>
    <property type="evidence" value="ECO:0007669"/>
    <property type="project" value="TreeGrafter"/>
</dbReference>
<dbReference type="GO" id="GO:0005886">
    <property type="term" value="C:plasma membrane"/>
    <property type="evidence" value="ECO:0007669"/>
    <property type="project" value="UniProtKB-SubCell"/>
</dbReference>
<dbReference type="InterPro" id="IPR003593">
    <property type="entry name" value="AAA+_ATPase"/>
</dbReference>
<evidence type="ECO:0000313" key="12">
    <source>
        <dbReference type="EMBL" id="ASG24086.1"/>
    </source>
</evidence>